<accession>A0A839THV3</accession>
<organism evidence="2 3">
    <name type="scientific">Psychrobacter luti</name>
    <dbReference type="NCBI Taxonomy" id="198481"/>
    <lineage>
        <taxon>Bacteria</taxon>
        <taxon>Pseudomonadati</taxon>
        <taxon>Pseudomonadota</taxon>
        <taxon>Gammaproteobacteria</taxon>
        <taxon>Moraxellales</taxon>
        <taxon>Moraxellaceae</taxon>
        <taxon>Psychrobacter</taxon>
    </lineage>
</organism>
<reference evidence="2 3" key="1">
    <citation type="submission" date="2020-08" db="EMBL/GenBank/DDBJ databases">
        <title>Genomic Encyclopedia of Type Strains, Phase III (KMG-III): the genomes of soil and plant-associated and newly described type strains.</title>
        <authorList>
            <person name="Whitman W."/>
        </authorList>
    </citation>
    <scope>NUCLEOTIDE SEQUENCE [LARGE SCALE GENOMIC DNA]</scope>
    <source>
        <strain evidence="2 3">CECT 5885</strain>
    </source>
</reference>
<protein>
    <recommendedName>
        <fullName evidence="4">Lactococcin 972 family bacteriocin</fullName>
    </recommendedName>
</protein>
<name>A0A839THV3_9GAMM</name>
<evidence type="ECO:0000313" key="3">
    <source>
        <dbReference type="Proteomes" id="UP000588111"/>
    </source>
</evidence>
<sequence length="78" mass="8671">MNKFLLILLPTVILLSSISSNAAKADEWTLVSSSTSGIDYYVNTQSMKKKHGSESYLIEGGGFKTSSQYMEAWWKTIS</sequence>
<dbReference type="EMBL" id="JACHXL010000012">
    <property type="protein sequence ID" value="MBB3107966.1"/>
    <property type="molecule type" value="Genomic_DNA"/>
</dbReference>
<gene>
    <name evidence="2" type="ORF">FHS24_002502</name>
</gene>
<dbReference type="RefSeq" id="WP_183621405.1">
    <property type="nucleotide sequence ID" value="NZ_JACHXL010000012.1"/>
</dbReference>
<keyword evidence="1" id="KW-0732">Signal</keyword>
<dbReference type="AlphaFoldDB" id="A0A839THV3"/>
<feature type="chain" id="PRO_5033066989" description="Lactococcin 972 family bacteriocin" evidence="1">
    <location>
        <begin position="26"/>
        <end position="78"/>
    </location>
</feature>
<dbReference type="Proteomes" id="UP000588111">
    <property type="component" value="Unassembled WGS sequence"/>
</dbReference>
<evidence type="ECO:0000256" key="1">
    <source>
        <dbReference type="SAM" id="SignalP"/>
    </source>
</evidence>
<feature type="signal peptide" evidence="1">
    <location>
        <begin position="1"/>
        <end position="25"/>
    </location>
</feature>
<evidence type="ECO:0008006" key="4">
    <source>
        <dbReference type="Google" id="ProtNLM"/>
    </source>
</evidence>
<keyword evidence="3" id="KW-1185">Reference proteome</keyword>
<proteinExistence type="predicted"/>
<evidence type="ECO:0000313" key="2">
    <source>
        <dbReference type="EMBL" id="MBB3107966.1"/>
    </source>
</evidence>
<feature type="non-terminal residue" evidence="2">
    <location>
        <position position="78"/>
    </location>
</feature>
<comment type="caution">
    <text evidence="2">The sequence shown here is derived from an EMBL/GenBank/DDBJ whole genome shotgun (WGS) entry which is preliminary data.</text>
</comment>